<feature type="chain" id="PRO_5035604727" description="EGF-like domain-containing protein" evidence="2">
    <location>
        <begin position="19"/>
        <end position="268"/>
    </location>
</feature>
<name>A0A815CY20_9BILA</name>
<dbReference type="OrthoDB" id="6739322at2759"/>
<dbReference type="Proteomes" id="UP000663877">
    <property type="component" value="Unassembled WGS sequence"/>
</dbReference>
<accession>A0A815CY20</accession>
<evidence type="ECO:0000313" key="8">
    <source>
        <dbReference type="Proteomes" id="UP000663832"/>
    </source>
</evidence>
<dbReference type="AlphaFoldDB" id="A0A815CY20"/>
<feature type="disulfide bond" evidence="1">
    <location>
        <begin position="83"/>
        <end position="92"/>
    </location>
</feature>
<dbReference type="SUPFAM" id="SSF57196">
    <property type="entry name" value="EGF/Laminin"/>
    <property type="match status" value="1"/>
</dbReference>
<keyword evidence="1" id="KW-0245">EGF-like domain</keyword>
<organism evidence="5 9">
    <name type="scientific">Adineta steineri</name>
    <dbReference type="NCBI Taxonomy" id="433720"/>
    <lineage>
        <taxon>Eukaryota</taxon>
        <taxon>Metazoa</taxon>
        <taxon>Spiralia</taxon>
        <taxon>Gnathifera</taxon>
        <taxon>Rotifera</taxon>
        <taxon>Eurotatoria</taxon>
        <taxon>Bdelloidea</taxon>
        <taxon>Adinetida</taxon>
        <taxon>Adinetidae</taxon>
        <taxon>Adineta</taxon>
    </lineage>
</organism>
<gene>
    <name evidence="4" type="ORF">BJG266_LOCUS22997</name>
    <name evidence="5" type="ORF">BJG266_LOCUS31702</name>
    <name evidence="6" type="ORF">QVE165_LOCUS33529</name>
    <name evidence="7" type="ORF">QVE165_LOCUS48578</name>
</gene>
<dbReference type="EMBL" id="CAJNOM010000308">
    <property type="protein sequence ID" value="CAF1342674.1"/>
    <property type="molecule type" value="Genomic_DNA"/>
</dbReference>
<dbReference type="CDD" id="cd00054">
    <property type="entry name" value="EGF_CA"/>
    <property type="match status" value="1"/>
</dbReference>
<protein>
    <recommendedName>
        <fullName evidence="3">EGF-like domain-containing protein</fullName>
    </recommendedName>
</protein>
<evidence type="ECO:0000313" key="5">
    <source>
        <dbReference type="EMBL" id="CAF1290198.1"/>
    </source>
</evidence>
<evidence type="ECO:0000256" key="2">
    <source>
        <dbReference type="SAM" id="SignalP"/>
    </source>
</evidence>
<evidence type="ECO:0000313" key="9">
    <source>
        <dbReference type="Proteomes" id="UP000663877"/>
    </source>
</evidence>
<comment type="caution">
    <text evidence="1">Lacks conserved residue(s) required for the propagation of feature annotation.</text>
</comment>
<reference evidence="5" key="1">
    <citation type="submission" date="2021-02" db="EMBL/GenBank/DDBJ databases">
        <authorList>
            <person name="Nowell W R."/>
        </authorList>
    </citation>
    <scope>NUCLEOTIDE SEQUENCE</scope>
</reference>
<evidence type="ECO:0000259" key="3">
    <source>
        <dbReference type="PROSITE" id="PS50026"/>
    </source>
</evidence>
<keyword evidence="2" id="KW-0732">Signal</keyword>
<proteinExistence type="predicted"/>
<dbReference type="Gene3D" id="2.10.25.10">
    <property type="entry name" value="Laminin"/>
    <property type="match status" value="1"/>
</dbReference>
<dbReference type="InterPro" id="IPR000742">
    <property type="entry name" value="EGF"/>
</dbReference>
<evidence type="ECO:0000256" key="1">
    <source>
        <dbReference type="PROSITE-ProRule" id="PRU00076"/>
    </source>
</evidence>
<feature type="signal peptide" evidence="2">
    <location>
        <begin position="1"/>
        <end position="18"/>
    </location>
</feature>
<dbReference type="PROSITE" id="PS50026">
    <property type="entry name" value="EGF_3"/>
    <property type="match status" value="1"/>
</dbReference>
<keyword evidence="8" id="KW-1185">Reference proteome</keyword>
<evidence type="ECO:0000313" key="6">
    <source>
        <dbReference type="EMBL" id="CAF1342674.1"/>
    </source>
</evidence>
<evidence type="ECO:0000313" key="4">
    <source>
        <dbReference type="EMBL" id="CAF1130948.1"/>
    </source>
</evidence>
<keyword evidence="1" id="KW-1015">Disulfide bond</keyword>
<dbReference type="EMBL" id="CAJNOM010000826">
    <property type="protein sequence ID" value="CAF1568570.1"/>
    <property type="molecule type" value="Genomic_DNA"/>
</dbReference>
<dbReference type="EMBL" id="CAJNOI010000482">
    <property type="protein sequence ID" value="CAF1290198.1"/>
    <property type="molecule type" value="Genomic_DNA"/>
</dbReference>
<dbReference type="Proteomes" id="UP000663832">
    <property type="component" value="Unassembled WGS sequence"/>
</dbReference>
<dbReference type="Pfam" id="PF00008">
    <property type="entry name" value="EGF"/>
    <property type="match status" value="1"/>
</dbReference>
<dbReference type="PROSITE" id="PS00022">
    <property type="entry name" value="EGF_1"/>
    <property type="match status" value="1"/>
</dbReference>
<sequence length="268" mass="30416">MQHLSRVGIIAAMRMLLACQFSIETILTIVRAKVDIMGKIVACRFGPHCNLQYDECNSNPCLSDGTCAPNYDMSGEASYICICSQRFYGNQCQNTKASVHINLNIANISSVRATVVQLYNIGKPSFLLIMQHGKVYHGVPSVVQYNHADFYAPYVGVLKIYEDFAHPKYFIMYALLQMMINITSSPEHCPHVSSLLSEFTNSSVPIVFRYHHICQNDNQSFCFHDENYLCICDSDNYRAECFIHNPQIDHCGCECRCAKQNMTRFDLA</sequence>
<evidence type="ECO:0000313" key="7">
    <source>
        <dbReference type="EMBL" id="CAF1568570.1"/>
    </source>
</evidence>
<dbReference type="EMBL" id="CAJNOI010000149">
    <property type="protein sequence ID" value="CAF1130948.1"/>
    <property type="molecule type" value="Genomic_DNA"/>
</dbReference>
<feature type="domain" description="EGF-like" evidence="3">
    <location>
        <begin position="52"/>
        <end position="93"/>
    </location>
</feature>
<comment type="caution">
    <text evidence="5">The sequence shown here is derived from an EMBL/GenBank/DDBJ whole genome shotgun (WGS) entry which is preliminary data.</text>
</comment>